<evidence type="ECO:0000259" key="2">
    <source>
        <dbReference type="Pfam" id="PF00501"/>
    </source>
</evidence>
<dbReference type="Gene3D" id="3.40.50.12780">
    <property type="entry name" value="N-terminal domain of ligase-like"/>
    <property type="match status" value="2"/>
</dbReference>
<dbReference type="Pfam" id="PF13193">
    <property type="entry name" value="AMP-binding_C"/>
    <property type="match status" value="1"/>
</dbReference>
<protein>
    <recommendedName>
        <fullName evidence="6">AMP-dependent synthetase/ligase domain-containing protein</fullName>
    </recommendedName>
</protein>
<dbReference type="GO" id="GO:0031956">
    <property type="term" value="F:medium-chain fatty acid-CoA ligase activity"/>
    <property type="evidence" value="ECO:0007669"/>
    <property type="project" value="TreeGrafter"/>
</dbReference>
<dbReference type="SUPFAM" id="SSF56801">
    <property type="entry name" value="Acetyl-CoA synthetase-like"/>
    <property type="match status" value="1"/>
</dbReference>
<comment type="caution">
    <text evidence="4">The sequence shown here is derived from an EMBL/GenBank/DDBJ whole genome shotgun (WGS) entry which is preliminary data.</text>
</comment>
<dbReference type="InterPro" id="IPR000873">
    <property type="entry name" value="AMP-dep_synth/lig_dom"/>
</dbReference>
<name>A0A9W8NF39_9PEZI</name>
<dbReference type="Proteomes" id="UP001148614">
    <property type="component" value="Unassembled WGS sequence"/>
</dbReference>
<feature type="domain" description="AMP-dependent synthetase/ligase" evidence="2">
    <location>
        <begin position="340"/>
        <end position="403"/>
    </location>
</feature>
<dbReference type="VEuPathDB" id="FungiDB:F4678DRAFT_477772"/>
<organism evidence="4 5">
    <name type="scientific">Xylaria arbuscula</name>
    <dbReference type="NCBI Taxonomy" id="114810"/>
    <lineage>
        <taxon>Eukaryota</taxon>
        <taxon>Fungi</taxon>
        <taxon>Dikarya</taxon>
        <taxon>Ascomycota</taxon>
        <taxon>Pezizomycotina</taxon>
        <taxon>Sordariomycetes</taxon>
        <taxon>Xylariomycetidae</taxon>
        <taxon>Xylariales</taxon>
        <taxon>Xylariaceae</taxon>
        <taxon>Xylaria</taxon>
    </lineage>
</organism>
<dbReference type="InterPro" id="IPR020845">
    <property type="entry name" value="AMP-binding_CS"/>
</dbReference>
<dbReference type="EMBL" id="JANPWZ010000823">
    <property type="protein sequence ID" value="KAJ3571685.1"/>
    <property type="molecule type" value="Genomic_DNA"/>
</dbReference>
<proteinExistence type="predicted"/>
<feature type="domain" description="AMP-binding enzyme C-terminal" evidence="3">
    <location>
        <begin position="458"/>
        <end position="540"/>
    </location>
</feature>
<dbReference type="AlphaFoldDB" id="A0A9W8NF39"/>
<evidence type="ECO:0000313" key="5">
    <source>
        <dbReference type="Proteomes" id="UP001148614"/>
    </source>
</evidence>
<evidence type="ECO:0000256" key="1">
    <source>
        <dbReference type="SAM" id="MobiDB-lite"/>
    </source>
</evidence>
<feature type="region of interest" description="Disordered" evidence="1">
    <location>
        <begin position="1"/>
        <end position="28"/>
    </location>
</feature>
<gene>
    <name evidence="4" type="ORF">NPX13_g5291</name>
</gene>
<dbReference type="Gene3D" id="3.30.300.30">
    <property type="match status" value="1"/>
</dbReference>
<dbReference type="PANTHER" id="PTHR43201:SF6">
    <property type="entry name" value="ACYL COA SYNTHETASE (EUROFUNG)"/>
    <property type="match status" value="1"/>
</dbReference>
<sequence length="563" mass="61818">MTPLSSSSARNRSTSDGQGGGGNLSIVHGRRDVPLKNLDLGSLIRNQAKVQGNRLAAIAPYPKALTRWTYRELEEHSNALGKALLSSGVSKGDRVGIFAGNRLEYCALVFAAGRIGAILVVLNTTYTPSELHRALKHTECKVLFLSTDIGRGDTGHFKFIYDAPDLTALRTFVLLDDDENRLKARCVRYKQFQRLSTQITDEALEVAEQKVDPHDVCNLQFTSGTTGNPKAVMLEHLRAMLPDADVSLRRARHRASNGHLPRRCRGLPEPILRSCSRDTQHSERALHIIDGGPDYVGCVSTTSEARVGILGGKDWDLRRLVCAAAAHGGYPEKAQGQERGMTETSPIAFMTNRSDTIEKQLTTVGRVLPHTSAKVVDAKGRIVPIGHKGEVCFAGYLLQKGYWRDREQTAKAMKRDESGVLWMHSGDEGSLDEDGYCTVTGRIKDIIIRGGENIYPSEIEERLMQHPAIASAAVIGVKDTKYGETVGTFLEARNGADRVDPEEIRAWVRGQLAYHKAPLHVFWVGKGGSLESFPVTGSGKVQKEKLREVANSLVHGNRKSSKL</sequence>
<keyword evidence="5" id="KW-1185">Reference proteome</keyword>
<evidence type="ECO:0008006" key="6">
    <source>
        <dbReference type="Google" id="ProtNLM"/>
    </source>
</evidence>
<feature type="domain" description="AMP-dependent synthetase/ligase" evidence="2">
    <location>
        <begin position="45"/>
        <end position="242"/>
    </location>
</feature>
<evidence type="ECO:0000313" key="4">
    <source>
        <dbReference type="EMBL" id="KAJ3571685.1"/>
    </source>
</evidence>
<evidence type="ECO:0000259" key="3">
    <source>
        <dbReference type="Pfam" id="PF13193"/>
    </source>
</evidence>
<dbReference type="GO" id="GO:0006631">
    <property type="term" value="P:fatty acid metabolic process"/>
    <property type="evidence" value="ECO:0007669"/>
    <property type="project" value="TreeGrafter"/>
</dbReference>
<accession>A0A9W8NF39</accession>
<dbReference type="InterPro" id="IPR025110">
    <property type="entry name" value="AMP-bd_C"/>
</dbReference>
<dbReference type="PROSITE" id="PS00455">
    <property type="entry name" value="AMP_BINDING"/>
    <property type="match status" value="1"/>
</dbReference>
<reference evidence="4" key="1">
    <citation type="submission" date="2022-07" db="EMBL/GenBank/DDBJ databases">
        <title>Genome Sequence of Xylaria arbuscula.</title>
        <authorList>
            <person name="Buettner E."/>
        </authorList>
    </citation>
    <scope>NUCLEOTIDE SEQUENCE</scope>
    <source>
        <strain evidence="4">VT107</strain>
    </source>
</reference>
<feature type="compositionally biased region" description="Low complexity" evidence="1">
    <location>
        <begin position="1"/>
        <end position="15"/>
    </location>
</feature>
<dbReference type="Pfam" id="PF00501">
    <property type="entry name" value="AMP-binding"/>
    <property type="match status" value="2"/>
</dbReference>
<dbReference type="InterPro" id="IPR045851">
    <property type="entry name" value="AMP-bd_C_sf"/>
</dbReference>
<dbReference type="InterPro" id="IPR042099">
    <property type="entry name" value="ANL_N_sf"/>
</dbReference>
<dbReference type="PANTHER" id="PTHR43201">
    <property type="entry name" value="ACYL-COA SYNTHETASE"/>
    <property type="match status" value="1"/>
</dbReference>